<geneLocation type="plasmid" evidence="1 2">
    <name>megaplasmid</name>
</geneLocation>
<accession>A0ABZ2PS24</accession>
<evidence type="ECO:0000313" key="1">
    <source>
        <dbReference type="EMBL" id="WXK37901.1"/>
    </source>
</evidence>
<keyword evidence="2" id="KW-1185">Reference proteome</keyword>
<protein>
    <submittedName>
        <fullName evidence="1">Thiosulfate sulfurtransferase</fullName>
    </submittedName>
</protein>
<dbReference type="Proteomes" id="UP001493153">
    <property type="component" value="Plasmid megaplasmid"/>
</dbReference>
<proteinExistence type="predicted"/>
<dbReference type="InterPro" id="IPR036873">
    <property type="entry name" value="Rhodanese-like_dom_sf"/>
</dbReference>
<evidence type="ECO:0000313" key="2">
    <source>
        <dbReference type="Proteomes" id="UP001493153"/>
    </source>
</evidence>
<name>A0ABZ2PS24_9BURK</name>
<reference evidence="1 2" key="1">
    <citation type="submission" date="2020-09" db="EMBL/GenBank/DDBJ databases">
        <title>Genome sequences of Mycetohabitans spp.</title>
        <authorList>
            <person name="Carter M.E."/>
            <person name="Carpenter S.C.D."/>
            <person name="Bogdanove A.J."/>
        </authorList>
    </citation>
    <scope>NUCLEOTIDE SEQUENCE [LARGE SCALE GENOMIC DNA]</scope>
    <source>
        <strain evidence="1 2">B12</strain>
        <plasmid evidence="1 2">megaplasmid</plasmid>
    </source>
</reference>
<dbReference type="SUPFAM" id="SSF52821">
    <property type="entry name" value="Rhodanese/Cell cycle control phosphatase"/>
    <property type="match status" value="1"/>
</dbReference>
<sequence length="93" mass="9980">MQINALAPYAAPEVAALTGKPASVLTGGTAAWNDAGLAIETGKVRTASPRIDRYRCSDQGTNNLHSTTHAHLDWEYALVAQLERDGTHSFFVI</sequence>
<dbReference type="EMBL" id="CP062175">
    <property type="protein sequence ID" value="WXK37901.1"/>
    <property type="molecule type" value="Genomic_DNA"/>
</dbReference>
<organism evidence="1 2">
    <name type="scientific">Mycetohabitans rhizoxinica</name>
    <dbReference type="NCBI Taxonomy" id="412963"/>
    <lineage>
        <taxon>Bacteria</taxon>
        <taxon>Pseudomonadati</taxon>
        <taxon>Pseudomonadota</taxon>
        <taxon>Betaproteobacteria</taxon>
        <taxon>Burkholderiales</taxon>
        <taxon>Burkholderiaceae</taxon>
        <taxon>Mycetohabitans</taxon>
    </lineage>
</organism>
<keyword evidence="1" id="KW-0614">Plasmid</keyword>
<gene>
    <name evidence="1" type="ORF">IHE29_00660</name>
</gene>